<comment type="caution">
    <text evidence="2">The sequence shown here is derived from an EMBL/GenBank/DDBJ whole genome shotgun (WGS) entry which is preliminary data.</text>
</comment>
<gene>
    <name evidence="2" type="ORF">BVC80_1831g261</name>
</gene>
<protein>
    <submittedName>
        <fullName evidence="2">Uncharacterized protein</fullName>
    </submittedName>
</protein>
<dbReference type="Proteomes" id="UP000195402">
    <property type="component" value="Unassembled WGS sequence"/>
</dbReference>
<organism evidence="2 3">
    <name type="scientific">Macleaya cordata</name>
    <name type="common">Five-seeded plume-poppy</name>
    <name type="synonym">Bocconia cordata</name>
    <dbReference type="NCBI Taxonomy" id="56857"/>
    <lineage>
        <taxon>Eukaryota</taxon>
        <taxon>Viridiplantae</taxon>
        <taxon>Streptophyta</taxon>
        <taxon>Embryophyta</taxon>
        <taxon>Tracheophyta</taxon>
        <taxon>Spermatophyta</taxon>
        <taxon>Magnoliopsida</taxon>
        <taxon>Ranunculales</taxon>
        <taxon>Papaveraceae</taxon>
        <taxon>Papaveroideae</taxon>
        <taxon>Macleaya</taxon>
    </lineage>
</organism>
<proteinExistence type="predicted"/>
<keyword evidence="3" id="KW-1185">Reference proteome</keyword>
<evidence type="ECO:0000313" key="3">
    <source>
        <dbReference type="Proteomes" id="UP000195402"/>
    </source>
</evidence>
<evidence type="ECO:0000313" key="2">
    <source>
        <dbReference type="EMBL" id="OVA18700.1"/>
    </source>
</evidence>
<feature type="region of interest" description="Disordered" evidence="1">
    <location>
        <begin position="121"/>
        <end position="141"/>
    </location>
</feature>
<reference evidence="2 3" key="1">
    <citation type="journal article" date="2017" name="Mol. Plant">
        <title>The Genome of Medicinal Plant Macleaya cordata Provides New Insights into Benzylisoquinoline Alkaloids Metabolism.</title>
        <authorList>
            <person name="Liu X."/>
            <person name="Liu Y."/>
            <person name="Huang P."/>
            <person name="Ma Y."/>
            <person name="Qing Z."/>
            <person name="Tang Q."/>
            <person name="Cao H."/>
            <person name="Cheng P."/>
            <person name="Zheng Y."/>
            <person name="Yuan Z."/>
            <person name="Zhou Y."/>
            <person name="Liu J."/>
            <person name="Tang Z."/>
            <person name="Zhuo Y."/>
            <person name="Zhang Y."/>
            <person name="Yu L."/>
            <person name="Huang J."/>
            <person name="Yang P."/>
            <person name="Peng Q."/>
            <person name="Zhang J."/>
            <person name="Jiang W."/>
            <person name="Zhang Z."/>
            <person name="Lin K."/>
            <person name="Ro D.K."/>
            <person name="Chen X."/>
            <person name="Xiong X."/>
            <person name="Shang Y."/>
            <person name="Huang S."/>
            <person name="Zeng J."/>
        </authorList>
    </citation>
    <scope>NUCLEOTIDE SEQUENCE [LARGE SCALE GENOMIC DNA]</scope>
    <source>
        <strain evidence="3">cv. BLH2017</strain>
        <tissue evidence="2">Root</tissue>
    </source>
</reference>
<dbReference type="AlphaFoldDB" id="A0A200R7M9"/>
<dbReference type="InParanoid" id="A0A200R7M9"/>
<feature type="compositionally biased region" description="Polar residues" evidence="1">
    <location>
        <begin position="131"/>
        <end position="141"/>
    </location>
</feature>
<name>A0A200R7M9_MACCD</name>
<accession>A0A200R7M9</accession>
<evidence type="ECO:0000256" key="1">
    <source>
        <dbReference type="SAM" id="MobiDB-lite"/>
    </source>
</evidence>
<sequence>MSPVLRKNCILWTNLQSDDFLVELGEHVETHMHSGNPYAFCNRLWLCDDLHNTSELSQPATPTPSRDSPDDNSFQRLYIRTNLQSDDFLVELQEPICILQSSVALTICIIHQSQLNQNHQLLPETLPPDDNSFQRSKMASH</sequence>
<dbReference type="EMBL" id="MVGT01000435">
    <property type="protein sequence ID" value="OVA18700.1"/>
    <property type="molecule type" value="Genomic_DNA"/>
</dbReference>